<evidence type="ECO:0000313" key="1">
    <source>
        <dbReference type="EMBL" id="SEP55515.1"/>
    </source>
</evidence>
<organism evidence="1 2">
    <name type="scientific">Flavobacterium urocaniciphilum</name>
    <dbReference type="NCBI Taxonomy" id="1299341"/>
    <lineage>
        <taxon>Bacteria</taxon>
        <taxon>Pseudomonadati</taxon>
        <taxon>Bacteroidota</taxon>
        <taxon>Flavobacteriia</taxon>
        <taxon>Flavobacteriales</taxon>
        <taxon>Flavobacteriaceae</taxon>
        <taxon>Flavobacterium</taxon>
    </lineage>
</organism>
<keyword evidence="2" id="KW-1185">Reference proteome</keyword>
<gene>
    <name evidence="1" type="ORF">SAMN05444005_101207</name>
</gene>
<evidence type="ECO:0000313" key="2">
    <source>
        <dbReference type="Proteomes" id="UP000198648"/>
    </source>
</evidence>
<dbReference type="Pfam" id="PF20001">
    <property type="entry name" value="DUF6428"/>
    <property type="match status" value="1"/>
</dbReference>
<sequence>MTMKLSEIKNQLRKLEAIAFQLPNGDLVPNHFHVTEVGKITKHFIDCGGTVRIEEVANFQFWEANDYDHRLHPEKLIHIIELSEEKLQIPDLEIEVEYQMKDTIGKFSLDFDGNYFQLKPKTTACLANDKCGIPESKPKVKIGEWKQKETSCCAPNSSCC</sequence>
<proteinExistence type="predicted"/>
<dbReference type="EMBL" id="FOEI01000001">
    <property type="protein sequence ID" value="SEP55515.1"/>
    <property type="molecule type" value="Genomic_DNA"/>
</dbReference>
<dbReference type="InterPro" id="IPR045534">
    <property type="entry name" value="DUF6428"/>
</dbReference>
<dbReference type="Proteomes" id="UP000198648">
    <property type="component" value="Unassembled WGS sequence"/>
</dbReference>
<dbReference type="AlphaFoldDB" id="A0A1H8YTI9"/>
<name>A0A1H8YTI9_9FLAO</name>
<protein>
    <submittedName>
        <fullName evidence="1">Uncharacterized protein</fullName>
    </submittedName>
</protein>
<accession>A0A1H8YTI9</accession>
<dbReference type="STRING" id="1299341.SAMN05444005_101207"/>
<reference evidence="1 2" key="1">
    <citation type="submission" date="2016-10" db="EMBL/GenBank/DDBJ databases">
        <authorList>
            <person name="de Groot N.N."/>
        </authorList>
    </citation>
    <scope>NUCLEOTIDE SEQUENCE [LARGE SCALE GENOMIC DNA]</scope>
    <source>
        <strain evidence="1 2">DSM 27078</strain>
    </source>
</reference>